<gene>
    <name evidence="2" type="ORF">DRW07_05040</name>
</gene>
<reference evidence="2 3" key="1">
    <citation type="submission" date="2018-11" db="EMBL/GenBank/DDBJ databases">
        <authorList>
            <person name="Ye M.-Q."/>
            <person name="Du Z.-J."/>
        </authorList>
    </citation>
    <scope>NUCLEOTIDE SEQUENCE [LARGE SCALE GENOMIC DNA]</scope>
    <source>
        <strain evidence="2 3">U0105</strain>
    </source>
</reference>
<evidence type="ECO:0000313" key="3">
    <source>
        <dbReference type="Proteomes" id="UP000275281"/>
    </source>
</evidence>
<dbReference type="Gene3D" id="3.40.30.10">
    <property type="entry name" value="Glutaredoxin"/>
    <property type="match status" value="1"/>
</dbReference>
<evidence type="ECO:0000313" key="2">
    <source>
        <dbReference type="EMBL" id="RPJ68761.1"/>
    </source>
</evidence>
<dbReference type="InterPro" id="IPR013766">
    <property type="entry name" value="Thioredoxin_domain"/>
</dbReference>
<dbReference type="EMBL" id="RPOK01000001">
    <property type="protein sequence ID" value="RPJ68761.1"/>
    <property type="molecule type" value="Genomic_DNA"/>
</dbReference>
<dbReference type="InterPro" id="IPR036249">
    <property type="entry name" value="Thioredoxin-like_sf"/>
</dbReference>
<dbReference type="InterPro" id="IPR000866">
    <property type="entry name" value="AhpC/TSA"/>
</dbReference>
<keyword evidence="3" id="KW-1185">Reference proteome</keyword>
<feature type="domain" description="Thioredoxin" evidence="1">
    <location>
        <begin position="49"/>
        <end position="184"/>
    </location>
</feature>
<dbReference type="SUPFAM" id="SSF52833">
    <property type="entry name" value="Thioredoxin-like"/>
    <property type="match status" value="1"/>
</dbReference>
<protein>
    <submittedName>
        <fullName evidence="2">TlpA family protein disulfide reductase</fullName>
    </submittedName>
</protein>
<comment type="caution">
    <text evidence="2">The sequence shown here is derived from an EMBL/GenBank/DDBJ whole genome shotgun (WGS) entry which is preliminary data.</text>
</comment>
<sequence length="184" mass="20463">MSNLESDTELSSTPPWYKRRGMQFLRDALLILAIFGGISVWQTRDMLASDGSVTIPPSAMVSLDGNVHQLFQPNSSGKPTLVYFFAPWCSVCRYSIGNLNDLDPDSVNIIKIALDYTSKESVIDFVVDTNTQGPVLLGSNRIKQDFQVPGYPAYYLLDDKQRVVGSAMGYSTEWGMKLKTHLAK</sequence>
<dbReference type="Proteomes" id="UP000275281">
    <property type="component" value="Unassembled WGS sequence"/>
</dbReference>
<dbReference type="PROSITE" id="PS51352">
    <property type="entry name" value="THIOREDOXIN_2"/>
    <property type="match status" value="1"/>
</dbReference>
<dbReference type="OrthoDB" id="9796554at2"/>
<organism evidence="2 3">
    <name type="scientific">Alteromonas sediminis</name>
    <dbReference type="NCBI Taxonomy" id="2259342"/>
    <lineage>
        <taxon>Bacteria</taxon>
        <taxon>Pseudomonadati</taxon>
        <taxon>Pseudomonadota</taxon>
        <taxon>Gammaproteobacteria</taxon>
        <taxon>Alteromonadales</taxon>
        <taxon>Alteromonadaceae</taxon>
        <taxon>Alteromonas/Salinimonas group</taxon>
        <taxon>Alteromonas</taxon>
    </lineage>
</organism>
<name>A0A3N5YR06_9ALTE</name>
<dbReference type="PANTHER" id="PTHR42852">
    <property type="entry name" value="THIOL:DISULFIDE INTERCHANGE PROTEIN DSBE"/>
    <property type="match status" value="1"/>
</dbReference>
<dbReference type="Pfam" id="PF00578">
    <property type="entry name" value="AhpC-TSA"/>
    <property type="match status" value="1"/>
</dbReference>
<proteinExistence type="predicted"/>
<dbReference type="AlphaFoldDB" id="A0A3N5YR06"/>
<dbReference type="InterPro" id="IPR050553">
    <property type="entry name" value="Thioredoxin_ResA/DsbE_sf"/>
</dbReference>
<evidence type="ECO:0000259" key="1">
    <source>
        <dbReference type="PROSITE" id="PS51352"/>
    </source>
</evidence>
<dbReference type="RefSeq" id="WP_124026761.1">
    <property type="nucleotide sequence ID" value="NZ_JBHRSN010000005.1"/>
</dbReference>
<dbReference type="PANTHER" id="PTHR42852:SF13">
    <property type="entry name" value="PROTEIN DIPZ"/>
    <property type="match status" value="1"/>
</dbReference>
<accession>A0A3N5YR06</accession>